<keyword evidence="3" id="KW-0064">Aspartyl protease</keyword>
<keyword evidence="2 5" id="KW-0645">Protease</keyword>
<gene>
    <name evidence="5" type="ORF">F7D14_21645</name>
</gene>
<dbReference type="PRINTS" id="PR00446">
    <property type="entry name" value="HYDRGNUPTAKE"/>
</dbReference>
<name>A0A6B8MHQ8_9HYPH</name>
<evidence type="ECO:0000256" key="2">
    <source>
        <dbReference type="ARBA" id="ARBA00022670"/>
    </source>
</evidence>
<comment type="similarity">
    <text evidence="1">Belongs to the peptidase A31 family.</text>
</comment>
<evidence type="ECO:0000256" key="3">
    <source>
        <dbReference type="ARBA" id="ARBA00022750"/>
    </source>
</evidence>
<keyword evidence="5" id="KW-0614">Plasmid</keyword>
<reference evidence="5 6" key="1">
    <citation type="submission" date="2019-09" db="EMBL/GenBank/DDBJ databases">
        <title>Isolation and complete genome sequencing of Methylocystis species.</title>
        <authorList>
            <person name="Rumah B.L."/>
            <person name="Stead C.E."/>
            <person name="Stevens B.C."/>
            <person name="Minton N.P."/>
            <person name="Grosse-Honebrink A."/>
            <person name="Zhang Y."/>
        </authorList>
    </citation>
    <scope>NUCLEOTIDE SEQUENCE [LARGE SCALE GENOMIC DNA]</scope>
    <source>
        <strain evidence="5 6">BRCS2</strain>
        <plasmid evidence="5 6">unnamed2</plasmid>
    </source>
</reference>
<proteinExistence type="inferred from homology"/>
<dbReference type="InterPro" id="IPR023430">
    <property type="entry name" value="Pept_HybD-like_dom_sf"/>
</dbReference>
<dbReference type="PANTHER" id="PTHR30302">
    <property type="entry name" value="HYDROGENASE 1 MATURATION PROTEASE"/>
    <property type="match status" value="1"/>
</dbReference>
<organism evidence="5 6">
    <name type="scientific">Methylocystis parvus</name>
    <dbReference type="NCBI Taxonomy" id="134"/>
    <lineage>
        <taxon>Bacteria</taxon>
        <taxon>Pseudomonadati</taxon>
        <taxon>Pseudomonadota</taxon>
        <taxon>Alphaproteobacteria</taxon>
        <taxon>Hyphomicrobiales</taxon>
        <taxon>Methylocystaceae</taxon>
        <taxon>Methylocystis</taxon>
    </lineage>
</organism>
<dbReference type="EMBL" id="CP044333">
    <property type="protein sequence ID" value="QGN00171.1"/>
    <property type="molecule type" value="Genomic_DNA"/>
</dbReference>
<dbReference type="Pfam" id="PF01750">
    <property type="entry name" value="HycI"/>
    <property type="match status" value="1"/>
</dbReference>
<evidence type="ECO:0000256" key="4">
    <source>
        <dbReference type="ARBA" id="ARBA00022801"/>
    </source>
</evidence>
<dbReference type="InterPro" id="IPR000671">
    <property type="entry name" value="Peptidase_A31"/>
</dbReference>
<dbReference type="PANTHER" id="PTHR30302:SF1">
    <property type="entry name" value="HYDROGENASE 2 MATURATION PROTEASE"/>
    <property type="match status" value="1"/>
</dbReference>
<dbReference type="KEGG" id="mpar:F7D14_21645"/>
<dbReference type="GO" id="GO:0004190">
    <property type="term" value="F:aspartic-type endopeptidase activity"/>
    <property type="evidence" value="ECO:0007669"/>
    <property type="project" value="UniProtKB-KW"/>
</dbReference>
<evidence type="ECO:0000256" key="1">
    <source>
        <dbReference type="ARBA" id="ARBA00006814"/>
    </source>
</evidence>
<geneLocation type="plasmid" evidence="5">
    <name>unnamed2</name>
</geneLocation>
<dbReference type="SUPFAM" id="SSF53163">
    <property type="entry name" value="HybD-like"/>
    <property type="match status" value="1"/>
</dbReference>
<dbReference type="GO" id="GO:0008047">
    <property type="term" value="F:enzyme activator activity"/>
    <property type="evidence" value="ECO:0007669"/>
    <property type="project" value="InterPro"/>
</dbReference>
<keyword evidence="6" id="KW-1185">Reference proteome</keyword>
<evidence type="ECO:0000313" key="6">
    <source>
        <dbReference type="Proteomes" id="UP000422569"/>
    </source>
</evidence>
<dbReference type="Proteomes" id="UP000422569">
    <property type="component" value="Plasmid unnamed2"/>
</dbReference>
<evidence type="ECO:0000313" key="5">
    <source>
        <dbReference type="EMBL" id="QGN00171.1"/>
    </source>
</evidence>
<keyword evidence="4" id="KW-0378">Hydrolase</keyword>
<accession>A0A6B8MHQ8</accession>
<dbReference type="NCBIfam" id="TIGR00072">
    <property type="entry name" value="hydrog_prot"/>
    <property type="match status" value="1"/>
</dbReference>
<dbReference type="RefSeq" id="WP_016920681.1">
    <property type="nucleotide sequence ID" value="NZ_CP044333.1"/>
</dbReference>
<sequence>MTRVLVAGVGNIFCGDDAYGVEVTNRLLRKSFPSEVDVKDFGIRGLDLAYALTDGYEFVIVIDAAARGQEPGSISIVEPERAIGAASGPQPLLGSAHGLDPEKVLRFATTLGATCKRIFFVVCEPFTLGDEDGQMGLSDVVAASVEPSVHLVESLVTSLLREGEIALGAC</sequence>
<dbReference type="Gene3D" id="3.40.50.1450">
    <property type="entry name" value="HybD-like"/>
    <property type="match status" value="1"/>
</dbReference>
<dbReference type="GO" id="GO:0016485">
    <property type="term" value="P:protein processing"/>
    <property type="evidence" value="ECO:0007669"/>
    <property type="project" value="TreeGrafter"/>
</dbReference>
<dbReference type="AlphaFoldDB" id="A0A6B8MHQ8"/>
<protein>
    <submittedName>
        <fullName evidence="5">Hydrogenase maturation protease</fullName>
    </submittedName>
</protein>